<accession>A0A7R6R417</accession>
<dbReference type="AlphaFoldDB" id="A0A7R6R417"/>
<gene>
    <name evidence="1" type="ORF">ICHIAU1_P180</name>
</gene>
<proteinExistence type="predicted"/>
<name>A0A7R6R417_9RHOO</name>
<evidence type="ECO:0000313" key="1">
    <source>
        <dbReference type="EMBL" id="BBU70081.1"/>
    </source>
</evidence>
<geneLocation type="plasmid" evidence="2">
    <name>pichiau1 dna</name>
</geneLocation>
<keyword evidence="2" id="KW-1185">Reference proteome</keyword>
<protein>
    <submittedName>
        <fullName evidence="1">Uncharacterized protein</fullName>
    </submittedName>
</protein>
<organism evidence="1 2">
    <name type="scientific">Fluviibacter phosphoraccumulans</name>
    <dbReference type="NCBI Taxonomy" id="1751046"/>
    <lineage>
        <taxon>Bacteria</taxon>
        <taxon>Pseudomonadati</taxon>
        <taxon>Pseudomonadota</taxon>
        <taxon>Betaproteobacteria</taxon>
        <taxon>Rhodocyclales</taxon>
        <taxon>Fluviibacteraceae</taxon>
        <taxon>Fluviibacter</taxon>
    </lineage>
</organism>
<dbReference type="Proteomes" id="UP000463961">
    <property type="component" value="Plasmid pICHIAU1"/>
</dbReference>
<dbReference type="OrthoDB" id="1666683at2"/>
<dbReference type="RefSeq" id="WP_162051020.1">
    <property type="nucleotide sequence ID" value="NZ_AP022348.1"/>
</dbReference>
<reference evidence="2" key="1">
    <citation type="submission" date="2020-01" db="EMBL/GenBank/DDBJ databases">
        <title>Phosphoaccumulans saitamaens gen. nov., sp. nov., a polyphosphate accumulating bacterium isolated from surface river water.</title>
        <authorList>
            <person name="Watanabe K."/>
            <person name="Suda W."/>
        </authorList>
    </citation>
    <scope>NUCLEOTIDE SEQUENCE [LARGE SCALE GENOMIC DNA]</scope>
    <source>
        <strain evidence="2">ICHIAU1</strain>
        <plasmid evidence="2">pichiau1 dna</plasmid>
    </source>
</reference>
<keyword evidence="1" id="KW-0614">Plasmid</keyword>
<evidence type="ECO:0000313" key="2">
    <source>
        <dbReference type="Proteomes" id="UP000463961"/>
    </source>
</evidence>
<dbReference type="EMBL" id="AP022346">
    <property type="protein sequence ID" value="BBU70081.1"/>
    <property type="molecule type" value="Genomic_DNA"/>
</dbReference>
<sequence>MAHPPETIDHATLARLVEAGVVRGVDVIAHLGGWSIMVKFGMTERMLAAKRGTIRSFRKFETLVAYLRPLGIVHMNVNAANFEQTSFKSSRVRPDASERMRRIMGKQK</sequence>